<accession>A0A0V0R9J7</accession>
<evidence type="ECO:0000313" key="5">
    <source>
        <dbReference type="Proteomes" id="UP000054937"/>
    </source>
</evidence>
<dbReference type="InterPro" id="IPR036821">
    <property type="entry name" value="Peptide_deformylase_sf"/>
</dbReference>
<comment type="function">
    <text evidence="3">Removes the formyl group from the N-terminal Met of newly synthesized proteins.</text>
</comment>
<dbReference type="PANTHER" id="PTHR10458">
    <property type="entry name" value="PEPTIDE DEFORMYLASE"/>
    <property type="match status" value="1"/>
</dbReference>
<sequence length="230" mass="27358">MTASEFNLSSLSSTQIGLGSKIFVWGQQDQEKNLKKYYYDIKQNPEEYKVYLNPKISQINDVIIKEEEMNPCFPLLKVNTNRYQKIMLEYYDENFDTQQMELQDFDARIVQMQLDLLYGKDFLDWRVNHGEIFPVNDEALKQFPKFFQTIEQFKHKVLQMKEDYPELFKGPSLIELNKPLSSSLKTSWEDDINRRLLKNIRKDLSKLVEKNPEIAQDKEGLQKLKEILNI</sequence>
<comment type="catalytic activity">
    <reaction evidence="3">
        <text>N-terminal N-formyl-L-methionyl-[peptide] + H2O = N-terminal L-methionyl-[peptide] + formate</text>
        <dbReference type="Rhea" id="RHEA:24420"/>
        <dbReference type="Rhea" id="RHEA-COMP:10639"/>
        <dbReference type="Rhea" id="RHEA-COMP:10640"/>
        <dbReference type="ChEBI" id="CHEBI:15377"/>
        <dbReference type="ChEBI" id="CHEBI:15740"/>
        <dbReference type="ChEBI" id="CHEBI:49298"/>
        <dbReference type="ChEBI" id="CHEBI:64731"/>
        <dbReference type="EC" id="3.5.1.88"/>
    </reaction>
</comment>
<dbReference type="AlphaFoldDB" id="A0A0V0R9J7"/>
<evidence type="ECO:0000256" key="2">
    <source>
        <dbReference type="ARBA" id="ARBA00012175"/>
    </source>
</evidence>
<dbReference type="Proteomes" id="UP000054937">
    <property type="component" value="Unassembled WGS sequence"/>
</dbReference>
<dbReference type="SUPFAM" id="SSF56420">
    <property type="entry name" value="Peptide deformylase"/>
    <property type="match status" value="1"/>
</dbReference>
<comment type="caution">
    <text evidence="4">The sequence shown here is derived from an EMBL/GenBank/DDBJ whole genome shotgun (WGS) entry which is preliminary data.</text>
</comment>
<protein>
    <recommendedName>
        <fullName evidence="2 3">Peptide deformylase</fullName>
        <ecNumber evidence="2 3">3.5.1.88</ecNumber>
    </recommendedName>
</protein>
<dbReference type="Gene3D" id="3.90.45.10">
    <property type="entry name" value="Peptide deformylase"/>
    <property type="match status" value="1"/>
</dbReference>
<dbReference type="InParanoid" id="A0A0V0R9J7"/>
<dbReference type="OrthoDB" id="284271at2759"/>
<evidence type="ECO:0000313" key="4">
    <source>
        <dbReference type="EMBL" id="KRX10933.1"/>
    </source>
</evidence>
<organism evidence="4 5">
    <name type="scientific">Pseudocohnilembus persalinus</name>
    <name type="common">Ciliate</name>
    <dbReference type="NCBI Taxonomy" id="266149"/>
    <lineage>
        <taxon>Eukaryota</taxon>
        <taxon>Sar</taxon>
        <taxon>Alveolata</taxon>
        <taxon>Ciliophora</taxon>
        <taxon>Intramacronucleata</taxon>
        <taxon>Oligohymenophorea</taxon>
        <taxon>Scuticociliatia</taxon>
        <taxon>Philasterida</taxon>
        <taxon>Pseudocohnilembidae</taxon>
        <taxon>Pseudocohnilembus</taxon>
    </lineage>
</organism>
<gene>
    <name evidence="4" type="ORF">PPERSA_12057</name>
</gene>
<dbReference type="EMBL" id="LDAU01000013">
    <property type="protein sequence ID" value="KRX10933.1"/>
    <property type="molecule type" value="Genomic_DNA"/>
</dbReference>
<dbReference type="OMA" id="DARIVQM"/>
<keyword evidence="5" id="KW-1185">Reference proteome</keyword>
<dbReference type="GO" id="GO:0042586">
    <property type="term" value="F:peptide deformylase activity"/>
    <property type="evidence" value="ECO:0007669"/>
    <property type="project" value="UniProtKB-EC"/>
</dbReference>
<keyword evidence="3" id="KW-0378">Hydrolase</keyword>
<dbReference type="EC" id="3.5.1.88" evidence="2 3"/>
<name>A0A0V0R9J7_PSEPJ</name>
<keyword evidence="3" id="KW-0648">Protein biosynthesis</keyword>
<dbReference type="Pfam" id="PF01327">
    <property type="entry name" value="Pep_deformylase"/>
    <property type="match status" value="1"/>
</dbReference>
<dbReference type="GO" id="GO:0046872">
    <property type="term" value="F:metal ion binding"/>
    <property type="evidence" value="ECO:0007669"/>
    <property type="project" value="UniProtKB-KW"/>
</dbReference>
<keyword evidence="3" id="KW-0479">Metal-binding</keyword>
<dbReference type="PANTHER" id="PTHR10458:SF22">
    <property type="entry name" value="PEPTIDE DEFORMYLASE"/>
    <property type="match status" value="1"/>
</dbReference>
<evidence type="ECO:0000256" key="1">
    <source>
        <dbReference type="ARBA" id="ARBA00010759"/>
    </source>
</evidence>
<proteinExistence type="inferred from homology"/>
<dbReference type="InterPro" id="IPR023635">
    <property type="entry name" value="Peptide_deformylase"/>
</dbReference>
<comment type="similarity">
    <text evidence="1 3">Belongs to the polypeptide deformylase family.</text>
</comment>
<evidence type="ECO:0000256" key="3">
    <source>
        <dbReference type="RuleBase" id="RU362111"/>
    </source>
</evidence>
<dbReference type="GO" id="GO:0006412">
    <property type="term" value="P:translation"/>
    <property type="evidence" value="ECO:0007669"/>
    <property type="project" value="UniProtKB-KW"/>
</dbReference>
<reference evidence="4 5" key="1">
    <citation type="journal article" date="2015" name="Sci. Rep.">
        <title>Genome of the facultative scuticociliatosis pathogen Pseudocohnilembus persalinus provides insight into its virulence through horizontal gene transfer.</title>
        <authorList>
            <person name="Xiong J."/>
            <person name="Wang G."/>
            <person name="Cheng J."/>
            <person name="Tian M."/>
            <person name="Pan X."/>
            <person name="Warren A."/>
            <person name="Jiang C."/>
            <person name="Yuan D."/>
            <person name="Miao W."/>
        </authorList>
    </citation>
    <scope>NUCLEOTIDE SEQUENCE [LARGE SCALE GENOMIC DNA]</scope>
    <source>
        <strain evidence="4">36N120E</strain>
    </source>
</reference>